<dbReference type="GO" id="GO:0004177">
    <property type="term" value="F:aminopeptidase activity"/>
    <property type="evidence" value="ECO:0007669"/>
    <property type="project" value="TreeGrafter"/>
</dbReference>
<keyword evidence="5 14" id="KW-0645">Protease</keyword>
<comment type="catalytic activity">
    <reaction evidence="14">
        <text>an epoxide + H2O = an ethanediol</text>
        <dbReference type="Rhea" id="RHEA:19037"/>
        <dbReference type="ChEBI" id="CHEBI:15377"/>
        <dbReference type="ChEBI" id="CHEBI:32955"/>
        <dbReference type="ChEBI" id="CHEBI:140594"/>
        <dbReference type="EC" id="3.3.2.10"/>
    </reaction>
</comment>
<evidence type="ECO:0000256" key="13">
    <source>
        <dbReference type="PIRSR" id="PIRSR612777-3"/>
    </source>
</evidence>
<evidence type="ECO:0000256" key="8">
    <source>
        <dbReference type="ARBA" id="ARBA00022833"/>
    </source>
</evidence>
<dbReference type="EMBL" id="JAAMPI010000070">
    <property type="protein sequence ID" value="KAF4636363.1"/>
    <property type="molecule type" value="Genomic_DNA"/>
</dbReference>
<keyword evidence="6 13" id="KW-0479">Metal-binding</keyword>
<dbReference type="FunFam" id="1.10.390.10:FF:000009">
    <property type="entry name" value="Leukotriene A(4) hydrolase"/>
    <property type="match status" value="1"/>
</dbReference>
<dbReference type="Pfam" id="PF17900">
    <property type="entry name" value="Peptidase_M1_N"/>
    <property type="match status" value="1"/>
</dbReference>
<dbReference type="GO" id="GO:0008237">
    <property type="term" value="F:metallopeptidase activity"/>
    <property type="evidence" value="ECO:0007669"/>
    <property type="project" value="UniProtKB-KW"/>
</dbReference>
<dbReference type="InterPro" id="IPR042097">
    <property type="entry name" value="Aminopeptidase_N-like_N_sf"/>
</dbReference>
<dbReference type="CDD" id="cd09599">
    <property type="entry name" value="M1_LTA4H"/>
    <property type="match status" value="1"/>
</dbReference>
<keyword evidence="9 14" id="KW-0482">Metalloprotease</keyword>
<dbReference type="PANTHER" id="PTHR45726:SF3">
    <property type="entry name" value="LEUKOTRIENE A-4 HYDROLASE"/>
    <property type="match status" value="1"/>
</dbReference>
<comment type="subcellular location">
    <subcellularLocation>
        <location evidence="2 14">Cytoplasm</location>
    </subcellularLocation>
    <subcellularLocation>
        <location evidence="1">Nucleus</location>
    </subcellularLocation>
</comment>
<dbReference type="SUPFAM" id="SSF63737">
    <property type="entry name" value="Leukotriene A4 hydrolase N-terminal domain"/>
    <property type="match status" value="1"/>
</dbReference>
<dbReference type="InterPro" id="IPR034015">
    <property type="entry name" value="M1_LTA4H"/>
</dbReference>
<dbReference type="InterPro" id="IPR016024">
    <property type="entry name" value="ARM-type_fold"/>
</dbReference>
<dbReference type="NCBIfam" id="TIGR02411">
    <property type="entry name" value="leuko_A4_hydro"/>
    <property type="match status" value="1"/>
</dbReference>
<evidence type="ECO:0000256" key="11">
    <source>
        <dbReference type="PIRSR" id="PIRSR612777-1"/>
    </source>
</evidence>
<dbReference type="PANTHER" id="PTHR45726">
    <property type="entry name" value="LEUKOTRIENE A-4 HYDROLASE"/>
    <property type="match status" value="1"/>
</dbReference>
<feature type="binding site" evidence="13">
    <location>
        <position position="434"/>
    </location>
    <ligand>
        <name>Zn(2+)</name>
        <dbReference type="ChEBI" id="CHEBI:29105"/>
        <note>catalytic</note>
    </ligand>
</feature>
<dbReference type="GO" id="GO:0004301">
    <property type="term" value="F:epoxide hydrolase activity"/>
    <property type="evidence" value="ECO:0007669"/>
    <property type="project" value="UniProtKB-EC"/>
</dbReference>
<evidence type="ECO:0000256" key="10">
    <source>
        <dbReference type="ARBA" id="ARBA00023242"/>
    </source>
</evidence>
<dbReference type="Gene3D" id="2.60.40.1730">
    <property type="entry name" value="tricorn interacting facor f3 domain"/>
    <property type="match status" value="1"/>
</dbReference>
<evidence type="ECO:0000256" key="4">
    <source>
        <dbReference type="ARBA" id="ARBA00022490"/>
    </source>
</evidence>
<comment type="similarity">
    <text evidence="3 14">Belongs to the peptidase M1 family.</text>
</comment>
<evidence type="ECO:0000256" key="12">
    <source>
        <dbReference type="PIRSR" id="PIRSR612777-2"/>
    </source>
</evidence>
<dbReference type="GO" id="GO:0005829">
    <property type="term" value="C:cytosol"/>
    <property type="evidence" value="ECO:0007669"/>
    <property type="project" value="TreeGrafter"/>
</dbReference>
<dbReference type="Gene3D" id="3.30.2010.30">
    <property type="match status" value="1"/>
</dbReference>
<evidence type="ECO:0000256" key="3">
    <source>
        <dbReference type="ARBA" id="ARBA00010136"/>
    </source>
</evidence>
<dbReference type="FunFam" id="3.30.2010.30:FF:000001">
    <property type="entry name" value="Leukotriene A(4) hydrolase"/>
    <property type="match status" value="1"/>
</dbReference>
<feature type="domain" description="Peptidase M1 leukotriene A4 hydrolase/aminopeptidase C-terminal" evidence="15">
    <location>
        <begin position="580"/>
        <end position="719"/>
    </location>
</feature>
<dbReference type="InterPro" id="IPR049980">
    <property type="entry name" value="LTA4H_cat"/>
</dbReference>
<dbReference type="InterPro" id="IPR012777">
    <property type="entry name" value="LTA4H"/>
</dbReference>
<evidence type="ECO:0000313" key="16">
    <source>
        <dbReference type="EMBL" id="KAF4636363.1"/>
    </source>
</evidence>
<dbReference type="InterPro" id="IPR027268">
    <property type="entry name" value="Peptidase_M4/M1_CTD_sf"/>
</dbReference>
<feature type="binding site" evidence="13">
    <location>
        <position position="411"/>
    </location>
    <ligand>
        <name>Zn(2+)</name>
        <dbReference type="ChEBI" id="CHEBI:29105"/>
        <note>catalytic</note>
    </ligand>
</feature>
<evidence type="ECO:0000256" key="9">
    <source>
        <dbReference type="ARBA" id="ARBA00023049"/>
    </source>
</evidence>
<proteinExistence type="inferred from homology"/>
<evidence type="ECO:0000259" key="15">
    <source>
        <dbReference type="SMART" id="SM01263"/>
    </source>
</evidence>
<feature type="binding site" evidence="12">
    <location>
        <begin position="382"/>
        <end position="387"/>
    </location>
    <ligand>
        <name>a peptide</name>
        <dbReference type="ChEBI" id="CHEBI:60466"/>
    </ligand>
</feature>
<sequence length="721" mass="81365">MWHLEPMSRCLQIRIRALVVTKRSSDAKGDLVVLMGWEYGTRKRVQTARLKHHGAPDDNYLPLSTLSTPTPKRARQWMTSPLTIASVVVSSARRITVLSQPKKMLVRTMASLSTPRDPNTLSNYENWRTKHTIADLAIDFKKQSLTGTVTLELESITEKKSEEIVLDTSFLDIKDISLNGHKSKDWVVKDHSGPFGSPLTIKVPGGAAKGSIVALKIGVSTTDKCTALQWMTPAQTSNKKFPYMFSQCQAIHNRSIFPCQDTPDVKSTYDFHIRSPLPVIASGLPTGASSFKHGSDGEPGTMLYSFHQEIPMPSYLFALASGDIASASIGPRSLVSTGPEELTDAKWELEADTEKFIEVAENLIYPYQWTQYNVLVLPPSFPYGGMENPVFTFATPTIISGDRENVDVIAHELSHSWSGNLVSAASWEHFWLNEGWTTYLERRIQAAVHGESHRDFSAIIGWKALQDSVDHFGADHEFTKLVIGLKGIDPDDAFSSIPYEKGFHFLYYIEKLVGKPAFDKFIPHYFRVWNRKSLDSYEFKATLLDFFSTDKESSKKLESLDWDAWYYKPGLPPMPEFDTSMVDKCYELAKKWESKDYKPSPSDIEGWTANQIVVFLERVQLFPEPLTASQSFAMGKAYSLTHTRNVELSSRYLGIGLNAKDETVYQPTCELLGKVGRMKFVRPLYRKLAQVDRALAVKTFEKNIDFYHPICKQQIEKDLAG</sequence>
<feature type="active site" description="Proton donor" evidence="11">
    <location>
        <position position="499"/>
    </location>
</feature>
<dbReference type="AlphaFoldDB" id="A0A8H4RVT1"/>
<dbReference type="EC" id="3.3.2.10" evidence="14"/>
<name>A0A8H4RVT1_9HELO</name>
<feature type="binding site" evidence="12">
    <location>
        <begin position="677"/>
        <end position="679"/>
    </location>
    <ligand>
        <name>a peptide</name>
        <dbReference type="ChEBI" id="CHEBI:60466"/>
    </ligand>
</feature>
<dbReference type="Proteomes" id="UP000566819">
    <property type="component" value="Unassembled WGS sequence"/>
</dbReference>
<evidence type="ECO:0000256" key="5">
    <source>
        <dbReference type="ARBA" id="ARBA00022670"/>
    </source>
</evidence>
<dbReference type="GO" id="GO:0006508">
    <property type="term" value="P:proteolysis"/>
    <property type="evidence" value="ECO:0007669"/>
    <property type="project" value="UniProtKB-KW"/>
</dbReference>
<dbReference type="Pfam" id="PF01433">
    <property type="entry name" value="Peptidase_M1"/>
    <property type="match status" value="1"/>
</dbReference>
<evidence type="ECO:0000256" key="1">
    <source>
        <dbReference type="ARBA" id="ARBA00004123"/>
    </source>
</evidence>
<feature type="active site" description="Proton acceptor" evidence="11">
    <location>
        <position position="412"/>
    </location>
</feature>
<protein>
    <recommendedName>
        <fullName evidence="14">Leukotriene A(4) hydrolase</fullName>
        <shortName evidence="14">LTA-4 hydrolase</shortName>
        <ecNumber evidence="14">3.3.2.10</ecNumber>
        <ecNumber evidence="14">3.4.11.-</ecNumber>
    </recommendedName>
</protein>
<dbReference type="SUPFAM" id="SSF55486">
    <property type="entry name" value="Metalloproteases ('zincins'), catalytic domain"/>
    <property type="match status" value="1"/>
</dbReference>
<comment type="cofactor">
    <cofactor evidence="13 14">
        <name>Zn(2+)</name>
        <dbReference type="ChEBI" id="CHEBI:29105"/>
    </cofactor>
    <text evidence="13 14">Binds 1 zinc ion per subunit.</text>
</comment>
<keyword evidence="10" id="KW-0539">Nucleus</keyword>
<accession>A0A8H4RVT1</accession>
<organism evidence="16 17">
    <name type="scientific">Cudoniella acicularis</name>
    <dbReference type="NCBI Taxonomy" id="354080"/>
    <lineage>
        <taxon>Eukaryota</taxon>
        <taxon>Fungi</taxon>
        <taxon>Dikarya</taxon>
        <taxon>Ascomycota</taxon>
        <taxon>Pezizomycotina</taxon>
        <taxon>Leotiomycetes</taxon>
        <taxon>Helotiales</taxon>
        <taxon>Tricladiaceae</taxon>
        <taxon>Cudoniella</taxon>
    </lineage>
</organism>
<evidence type="ECO:0000313" key="17">
    <source>
        <dbReference type="Proteomes" id="UP000566819"/>
    </source>
</evidence>
<keyword evidence="17" id="KW-1185">Reference proteome</keyword>
<dbReference type="InterPro" id="IPR045357">
    <property type="entry name" value="Aminopeptidase_N-like_N"/>
</dbReference>
<keyword evidence="4 14" id="KW-0963">Cytoplasm</keyword>
<dbReference type="FunFam" id="2.60.40.1730:FF:000004">
    <property type="entry name" value="Leukotriene A(4) hydrolase"/>
    <property type="match status" value="1"/>
</dbReference>
<keyword evidence="8 13" id="KW-0862">Zinc</keyword>
<feature type="binding site" evidence="13">
    <location>
        <position position="415"/>
    </location>
    <ligand>
        <name>Zn(2+)</name>
        <dbReference type="ChEBI" id="CHEBI:29105"/>
        <note>catalytic</note>
    </ligand>
</feature>
<dbReference type="GO" id="GO:0005634">
    <property type="term" value="C:nucleus"/>
    <property type="evidence" value="ECO:0007669"/>
    <property type="project" value="UniProtKB-SubCell"/>
</dbReference>
<reference evidence="16 17" key="1">
    <citation type="submission" date="2020-03" db="EMBL/GenBank/DDBJ databases">
        <title>Draft Genome Sequence of Cudoniella acicularis.</title>
        <authorList>
            <person name="Buettner E."/>
            <person name="Kellner H."/>
        </authorList>
    </citation>
    <scope>NUCLEOTIDE SEQUENCE [LARGE SCALE GENOMIC DNA]</scope>
    <source>
        <strain evidence="16 17">DSM 108380</strain>
    </source>
</reference>
<evidence type="ECO:0000256" key="6">
    <source>
        <dbReference type="ARBA" id="ARBA00022723"/>
    </source>
</evidence>
<dbReference type="OrthoDB" id="79562at2759"/>
<dbReference type="SMART" id="SM01263">
    <property type="entry name" value="Leuk-A4-hydro_C"/>
    <property type="match status" value="1"/>
</dbReference>
<dbReference type="Gene3D" id="1.10.390.10">
    <property type="entry name" value="Neutral Protease Domain 2"/>
    <property type="match status" value="1"/>
</dbReference>
<dbReference type="SUPFAM" id="SSF48371">
    <property type="entry name" value="ARM repeat"/>
    <property type="match status" value="1"/>
</dbReference>
<gene>
    <name evidence="16" type="ORF">G7Y89_g1744</name>
</gene>
<dbReference type="PRINTS" id="PR00756">
    <property type="entry name" value="ALADIPTASE"/>
</dbReference>
<evidence type="ECO:0000256" key="7">
    <source>
        <dbReference type="ARBA" id="ARBA00022801"/>
    </source>
</evidence>
<dbReference type="Pfam" id="PF09127">
    <property type="entry name" value="Leuk-A4-hydro_C"/>
    <property type="match status" value="1"/>
</dbReference>
<comment type="caution">
    <text evidence="16">The sequence shown here is derived from an EMBL/GenBank/DDBJ whole genome shotgun (WGS) entry which is preliminary data.</text>
</comment>
<dbReference type="FunFam" id="1.25.40.320:FF:000001">
    <property type="entry name" value="Leukotriene A(4) hydrolase"/>
    <property type="match status" value="1"/>
</dbReference>
<feature type="binding site" evidence="12">
    <location>
        <begin position="247"/>
        <end position="249"/>
    </location>
    <ligand>
        <name>a peptide</name>
        <dbReference type="ChEBI" id="CHEBI:60466"/>
    </ligand>
</feature>
<dbReference type="InterPro" id="IPR001930">
    <property type="entry name" value="Peptidase_M1"/>
</dbReference>
<evidence type="ECO:0000256" key="2">
    <source>
        <dbReference type="ARBA" id="ARBA00004496"/>
    </source>
</evidence>
<dbReference type="InterPro" id="IPR014782">
    <property type="entry name" value="Peptidase_M1_dom"/>
</dbReference>
<dbReference type="Gene3D" id="1.25.40.320">
    <property type="entry name" value="Peptidase M1, leukotriene A4 hydrolase/aminopeptidase C-terminal domain"/>
    <property type="match status" value="1"/>
</dbReference>
<keyword evidence="7 14" id="KW-0378">Hydrolase</keyword>
<dbReference type="GO" id="GO:0008270">
    <property type="term" value="F:zinc ion binding"/>
    <property type="evidence" value="ECO:0007669"/>
    <property type="project" value="InterPro"/>
</dbReference>
<evidence type="ECO:0000256" key="14">
    <source>
        <dbReference type="RuleBase" id="RU361141"/>
    </source>
</evidence>
<dbReference type="InterPro" id="IPR038502">
    <property type="entry name" value="M1_LTA-4_hydro/amino_C_sf"/>
</dbReference>
<dbReference type="InterPro" id="IPR015211">
    <property type="entry name" value="Peptidase_M1_C"/>
</dbReference>
<dbReference type="EC" id="3.4.11.-" evidence="14"/>